<dbReference type="OrthoDB" id="3537399at2"/>
<dbReference type="EMBL" id="VANP01000001">
    <property type="protein sequence ID" value="TLP66436.1"/>
    <property type="molecule type" value="Genomic_DNA"/>
</dbReference>
<evidence type="ECO:0008006" key="3">
    <source>
        <dbReference type="Google" id="ProtNLM"/>
    </source>
</evidence>
<comment type="caution">
    <text evidence="1">The sequence shown here is derived from an EMBL/GenBank/DDBJ whole genome shotgun (WGS) entry which is preliminary data.</text>
</comment>
<evidence type="ECO:0000313" key="1">
    <source>
        <dbReference type="EMBL" id="TLP66436.1"/>
    </source>
</evidence>
<evidence type="ECO:0000313" key="2">
    <source>
        <dbReference type="Proteomes" id="UP000309033"/>
    </source>
</evidence>
<gene>
    <name evidence="1" type="ORF">FED44_02885</name>
</gene>
<reference evidence="1" key="1">
    <citation type="submission" date="2019-05" db="EMBL/GenBank/DDBJ databases">
        <title>Isolation, diversity and antifungal activity of Actinobacteria from wheat.</title>
        <authorList>
            <person name="Yu B."/>
        </authorList>
    </citation>
    <scope>NUCLEOTIDE SEQUENCE [LARGE SCALE GENOMIC DNA]</scope>
    <source>
        <strain evidence="1">NEAU-HEGS1-5</strain>
    </source>
</reference>
<sequence length="113" mass="12223">MRTIPIPVDVTKLQFVCVRAPRPRVLNQDTGEIKTDKNGNTVYEIVLSVEDEFGRIELVKVGTSGEPQVAAGQDVNPVGLVGYVWEMSRGGEARWGISYRASSIVPAGVTAHA</sequence>
<dbReference type="AlphaFoldDB" id="A0A5R8ZNL6"/>
<name>A0A5R8ZNL6_9ACTN</name>
<organism evidence="1 2">
    <name type="scientific">Microbispora triticiradicis</name>
    <dbReference type="NCBI Taxonomy" id="2200763"/>
    <lineage>
        <taxon>Bacteria</taxon>
        <taxon>Bacillati</taxon>
        <taxon>Actinomycetota</taxon>
        <taxon>Actinomycetes</taxon>
        <taxon>Streptosporangiales</taxon>
        <taxon>Streptosporangiaceae</taxon>
        <taxon>Microbispora</taxon>
    </lineage>
</organism>
<protein>
    <recommendedName>
        <fullName evidence="3">Regulatory protein</fullName>
    </recommendedName>
</protein>
<proteinExistence type="predicted"/>
<keyword evidence="2" id="KW-1185">Reference proteome</keyword>
<dbReference type="Proteomes" id="UP000309033">
    <property type="component" value="Unassembled WGS sequence"/>
</dbReference>
<accession>A0A5R8ZNL6</accession>